<name>A0A914ZC90_9BILA</name>
<evidence type="ECO:0000256" key="1">
    <source>
        <dbReference type="ARBA" id="ARBA00022473"/>
    </source>
</evidence>
<dbReference type="PANTHER" id="PTHR46706">
    <property type="entry name" value="PROTEIN QUA-1-RELATED"/>
    <property type="match status" value="1"/>
</dbReference>
<feature type="chain" id="PRO_5037916314" evidence="3">
    <location>
        <begin position="21"/>
        <end position="418"/>
    </location>
</feature>
<dbReference type="PANTHER" id="PTHR46706:SF12">
    <property type="entry name" value="PROTEIN QUA-1-RELATED"/>
    <property type="match status" value="1"/>
</dbReference>
<evidence type="ECO:0000256" key="2">
    <source>
        <dbReference type="SAM" id="MobiDB-lite"/>
    </source>
</evidence>
<accession>A0A914ZC90</accession>
<keyword evidence="3" id="KW-0732">Signal</keyword>
<reference evidence="5" key="1">
    <citation type="submission" date="2022-11" db="UniProtKB">
        <authorList>
            <consortium name="WormBaseParasite"/>
        </authorList>
    </citation>
    <scope>IDENTIFICATION</scope>
</reference>
<dbReference type="Proteomes" id="UP000887577">
    <property type="component" value="Unplaced"/>
</dbReference>
<dbReference type="SUPFAM" id="SSF51294">
    <property type="entry name" value="Hedgehog/intein (Hint) domain"/>
    <property type="match status" value="1"/>
</dbReference>
<protein>
    <submittedName>
        <fullName evidence="5">Uncharacterized protein</fullName>
    </submittedName>
</protein>
<dbReference type="AlphaFoldDB" id="A0A914ZC90"/>
<evidence type="ECO:0000256" key="3">
    <source>
        <dbReference type="SAM" id="SignalP"/>
    </source>
</evidence>
<dbReference type="InterPro" id="IPR036844">
    <property type="entry name" value="Hint_dom_sf"/>
</dbReference>
<sequence>MERKSLYLLALATLPFLSLASFCGESAVPFSFEALPNGQPVLGCARPTCFGWQSDGLPAGSPSSFYRVNRKPDGYFRKSADSPRPIPASDAKNFKSQTAMELIFMLDKLRNLFAGDHCAATFEAEQCPSESQWVGGFGPVLNASELPLAVQCCEYEPLKLSEDRGVAVVNSGQIVIGGEVLNNGRQYAFDYISDVIKHTAPDGKVSYDVSIRRLPCLPYPAEFTVNVDKAVHEEMLRRFGKDGAKKTPPSPSAPKTSSSIKNGHARAYQAPTRNNVDNDIVEDPQLVRIEEPVVENIEGPFIAENDAVIETANALPPGETAIQGIELPAGQVPNIINPPADIGGSAAGSSGYYYPVGGAGGGGGGGGSGFFCFSADTKVLLQGGIEKRMDELEIDDWILSGNEKAIILFILSWKMAPI</sequence>
<keyword evidence="4" id="KW-1185">Reference proteome</keyword>
<proteinExistence type="predicted"/>
<feature type="signal peptide" evidence="3">
    <location>
        <begin position="1"/>
        <end position="20"/>
    </location>
</feature>
<evidence type="ECO:0000313" key="4">
    <source>
        <dbReference type="Proteomes" id="UP000887577"/>
    </source>
</evidence>
<keyword evidence="1" id="KW-0217">Developmental protein</keyword>
<dbReference type="WBParaSite" id="PSU_v2.g9345.t1">
    <property type="protein sequence ID" value="PSU_v2.g9345.t1"/>
    <property type="gene ID" value="PSU_v2.g9345"/>
</dbReference>
<feature type="region of interest" description="Disordered" evidence="2">
    <location>
        <begin position="239"/>
        <end position="272"/>
    </location>
</feature>
<evidence type="ECO:0000313" key="5">
    <source>
        <dbReference type="WBParaSite" id="PSU_v2.g9345.t1"/>
    </source>
</evidence>
<dbReference type="InterPro" id="IPR052140">
    <property type="entry name" value="Dev_Signal_Hedgehog-like"/>
</dbReference>
<organism evidence="4 5">
    <name type="scientific">Panagrolaimus superbus</name>
    <dbReference type="NCBI Taxonomy" id="310955"/>
    <lineage>
        <taxon>Eukaryota</taxon>
        <taxon>Metazoa</taxon>
        <taxon>Ecdysozoa</taxon>
        <taxon>Nematoda</taxon>
        <taxon>Chromadorea</taxon>
        <taxon>Rhabditida</taxon>
        <taxon>Tylenchina</taxon>
        <taxon>Panagrolaimomorpha</taxon>
        <taxon>Panagrolaimoidea</taxon>
        <taxon>Panagrolaimidae</taxon>
        <taxon>Panagrolaimus</taxon>
    </lineage>
</organism>